<name>A0A8C6G5L1_MUSSI</name>
<keyword evidence="1" id="KW-0733">Signal recognition particle</keyword>
<dbReference type="SUPFAM" id="SSF54762">
    <property type="entry name" value="Signal recognition particle alu RNA binding heterodimer, SRP9/14"/>
    <property type="match status" value="1"/>
</dbReference>
<protein>
    <recommendedName>
        <fullName evidence="5">Signal recognition particle 9 kDa protein</fullName>
    </recommendedName>
</protein>
<evidence type="ECO:0000313" key="3">
    <source>
        <dbReference type="Ensembl" id="ENSMSIP00000000655.1"/>
    </source>
</evidence>
<dbReference type="InterPro" id="IPR008832">
    <property type="entry name" value="SRP9"/>
</dbReference>
<evidence type="ECO:0008006" key="5">
    <source>
        <dbReference type="Google" id="ProtNLM"/>
    </source>
</evidence>
<evidence type="ECO:0000256" key="2">
    <source>
        <dbReference type="ARBA" id="ARBA00045462"/>
    </source>
</evidence>
<comment type="function">
    <text evidence="2">Component of the signal recognition particle (SRP) complex, a ribonucleoprotein complex that mediates the cotranslational targeting of secretory and membrane proteins to the endoplasmic reticulum (ER). SRP9 together with SRP14 and the Alu portion of the SRP RNA, constitutes the elongation arrest domain of SRP. The complex of SRP9 and SRP14 is required for SRP RNA binding.</text>
</comment>
<accession>A0A8C6G5L1</accession>
<dbReference type="Gene3D" id="3.30.720.10">
    <property type="entry name" value="Signal recognition particle alu RNA binding heterodimer, srp9/1"/>
    <property type="match status" value="1"/>
</dbReference>
<evidence type="ECO:0000313" key="4">
    <source>
        <dbReference type="Proteomes" id="UP000694415"/>
    </source>
</evidence>
<dbReference type="GO" id="GO:0008312">
    <property type="term" value="F:7S RNA binding"/>
    <property type="evidence" value="ECO:0007669"/>
    <property type="project" value="InterPro"/>
</dbReference>
<dbReference type="GO" id="GO:0005786">
    <property type="term" value="C:signal recognition particle, endoplasmic reticulum targeting"/>
    <property type="evidence" value="ECO:0007669"/>
    <property type="project" value="UniProtKB-KW"/>
</dbReference>
<keyword evidence="4" id="KW-1185">Reference proteome</keyword>
<dbReference type="GO" id="GO:0006614">
    <property type="term" value="P:SRP-dependent cotranslational protein targeting to membrane"/>
    <property type="evidence" value="ECO:0007669"/>
    <property type="project" value="InterPro"/>
</dbReference>
<dbReference type="AlphaFoldDB" id="A0A8C6G5L1"/>
<sequence length="53" mass="6314">MLQFQTWEDFSRGAEKHYLEDPIKIQVALKYRHVDGNLCIKVTDVTMETERMV</sequence>
<dbReference type="GeneTree" id="ENSGT00940000168617"/>
<reference evidence="3" key="2">
    <citation type="submission" date="2025-09" db="UniProtKB">
        <authorList>
            <consortium name="Ensembl"/>
        </authorList>
    </citation>
    <scope>IDENTIFICATION</scope>
</reference>
<dbReference type="PIRSF" id="PIRSF017029">
    <property type="entry name" value="Signal_recog_particle_SRP9"/>
    <property type="match status" value="1"/>
</dbReference>
<proteinExistence type="predicted"/>
<evidence type="ECO:0000256" key="1">
    <source>
        <dbReference type="ARBA" id="ARBA00023135"/>
    </source>
</evidence>
<dbReference type="InterPro" id="IPR009018">
    <property type="entry name" value="Signal_recog_particle_SRP9/14"/>
</dbReference>
<organism evidence="3 4">
    <name type="scientific">Mus spicilegus</name>
    <name type="common">Mound-building mouse</name>
    <dbReference type="NCBI Taxonomy" id="10103"/>
    <lineage>
        <taxon>Eukaryota</taxon>
        <taxon>Metazoa</taxon>
        <taxon>Chordata</taxon>
        <taxon>Craniata</taxon>
        <taxon>Vertebrata</taxon>
        <taxon>Euteleostomi</taxon>
        <taxon>Mammalia</taxon>
        <taxon>Eutheria</taxon>
        <taxon>Euarchontoglires</taxon>
        <taxon>Glires</taxon>
        <taxon>Rodentia</taxon>
        <taxon>Myomorpha</taxon>
        <taxon>Muroidea</taxon>
        <taxon>Muridae</taxon>
        <taxon>Murinae</taxon>
        <taxon>Mus</taxon>
        <taxon>Mus</taxon>
    </lineage>
</organism>
<reference evidence="3" key="1">
    <citation type="submission" date="2025-08" db="UniProtKB">
        <authorList>
            <consortium name="Ensembl"/>
        </authorList>
    </citation>
    <scope>IDENTIFICATION</scope>
</reference>
<keyword evidence="1" id="KW-0687">Ribonucleoprotein</keyword>
<dbReference type="Ensembl" id="ENSMSIT00000000862.1">
    <property type="protein sequence ID" value="ENSMSIP00000000655.1"/>
    <property type="gene ID" value="ENSMSIG00000000689.1"/>
</dbReference>
<dbReference type="Proteomes" id="UP000694415">
    <property type="component" value="Unplaced"/>
</dbReference>
<dbReference type="GO" id="GO:0045900">
    <property type="term" value="P:negative regulation of translational elongation"/>
    <property type="evidence" value="ECO:0007669"/>
    <property type="project" value="InterPro"/>
</dbReference>